<protein>
    <submittedName>
        <fullName evidence="1">Uncharacterized protein</fullName>
    </submittedName>
</protein>
<dbReference type="HOGENOM" id="CLU_1995671_0_0_1"/>
<keyword evidence="2" id="KW-1185">Reference proteome</keyword>
<dbReference type="EMBL" id="KI397501">
    <property type="protein sequence ID" value="ERM95147.1"/>
    <property type="molecule type" value="Genomic_DNA"/>
</dbReference>
<reference evidence="2" key="1">
    <citation type="journal article" date="2013" name="Science">
        <title>The Amborella genome and the evolution of flowering plants.</title>
        <authorList>
            <consortium name="Amborella Genome Project"/>
        </authorList>
    </citation>
    <scope>NUCLEOTIDE SEQUENCE [LARGE SCALE GENOMIC DNA]</scope>
</reference>
<evidence type="ECO:0000313" key="2">
    <source>
        <dbReference type="Proteomes" id="UP000017836"/>
    </source>
</evidence>
<proteinExistence type="predicted"/>
<accession>W1NH80</accession>
<organism evidence="1 2">
    <name type="scientific">Amborella trichopoda</name>
    <dbReference type="NCBI Taxonomy" id="13333"/>
    <lineage>
        <taxon>Eukaryota</taxon>
        <taxon>Viridiplantae</taxon>
        <taxon>Streptophyta</taxon>
        <taxon>Embryophyta</taxon>
        <taxon>Tracheophyta</taxon>
        <taxon>Spermatophyta</taxon>
        <taxon>Magnoliopsida</taxon>
        <taxon>Amborellales</taxon>
        <taxon>Amborellaceae</taxon>
        <taxon>Amborella</taxon>
    </lineage>
</organism>
<gene>
    <name evidence="1" type="ORF">AMTR_s00009p00261610</name>
</gene>
<dbReference type="AlphaFoldDB" id="W1NH80"/>
<name>W1NH80_AMBTC</name>
<sequence>MEFVPYRRVANKRTIPSERLLFDPFLVDSMDIIPVSKSEEDDGELVVEVGAFVSEVGSEGGQKLDPDFFVPMLAMVVVEIVPPILVVPHLKGLSLMVVGAVIPPDNVKVGYQEHEDIRENDKKGG</sequence>
<evidence type="ECO:0000313" key="1">
    <source>
        <dbReference type="EMBL" id="ERM95147.1"/>
    </source>
</evidence>
<dbReference type="Gramene" id="ERM95147">
    <property type="protein sequence ID" value="ERM95147"/>
    <property type="gene ID" value="AMTR_s00009p00261610"/>
</dbReference>
<dbReference type="Proteomes" id="UP000017836">
    <property type="component" value="Unassembled WGS sequence"/>
</dbReference>